<evidence type="ECO:0000256" key="2">
    <source>
        <dbReference type="ARBA" id="ARBA00003717"/>
    </source>
</evidence>
<dbReference type="SMART" id="SM01228">
    <property type="entry name" value="GIDA_assoc_3"/>
    <property type="match status" value="1"/>
</dbReference>
<proteinExistence type="inferred from homology"/>
<evidence type="ECO:0000256" key="10">
    <source>
        <dbReference type="ARBA" id="ARBA00031800"/>
    </source>
</evidence>
<dbReference type="Pfam" id="PF21680">
    <property type="entry name" value="GIDA_C_1st"/>
    <property type="match status" value="1"/>
</dbReference>
<keyword evidence="6 11" id="KW-0819">tRNA processing</keyword>
<sequence length="629" mass="67514">MSEHQTSYDVIVIGGGHAGCEAAAASARMGARTALVTHQFATIGAMSCNPAIGGLGKGHLVREVDALDGLMGRVADAGGIQFRVLNRRKGPAVRGPRAQADRKLYATAMQEAIRATANLAVIEGEADELVVSDGRVVGLRLADGRAFACGAVVITTGTFLRGLIHLGDRTWPAGRVGEAPALGLSRSLEAFGFRLGRLKTGTPPRLDGTTIDWAAVEMQPGDDPPEPFSVLTAKITTPQIQCGITRTTPSTHDVIRANVHRSPMYSGQIKSTGPRYCPSVEDKIVRFGDRDGHQIFLEPEGLDDTTVYPNGISTSLPEEVQLALLPTIPGLERVRMIRPGYAIEYDHVDPRELEPTLQTKRMKGLFLAGQINGTTGYEEAAAQGLVAGLNAALAAAAGQPIVFDRADGYLGVMIDDLVTRGITEPYRMFTSRAEYRLTLRADNADQRLTDKGIAFGCVGGDRARFHRAKMDALEAARAHAKSLTITPNEAARHGLSLNRDGQRRSAFELMAYPEIGFAQVQAVWPALGSIDPIIATHLEIDAKYDVYVRRQSEDVDAFRRDEGLVLGDIDYTLVPGLSNEARAKLTAAKPWTIGQAGRIDGMTPAALGILAAYLRREACGKSAAEARFT</sequence>
<dbReference type="Pfam" id="PF13932">
    <property type="entry name" value="SAM_GIDA_C"/>
    <property type="match status" value="1"/>
</dbReference>
<keyword evidence="7 11" id="KW-0274">FAD</keyword>
<evidence type="ECO:0000256" key="7">
    <source>
        <dbReference type="ARBA" id="ARBA00022827"/>
    </source>
</evidence>
<dbReference type="PROSITE" id="PS01281">
    <property type="entry name" value="GIDA_2"/>
    <property type="match status" value="1"/>
</dbReference>
<feature type="domain" description="tRNA uridine 5-carboxymethylaminomethyl modification enzyme C-terminal subdomain" evidence="12">
    <location>
        <begin position="542"/>
        <end position="612"/>
    </location>
</feature>
<dbReference type="InterPro" id="IPR049312">
    <property type="entry name" value="GIDA_C_N"/>
</dbReference>
<dbReference type="Gene3D" id="1.10.10.1800">
    <property type="entry name" value="tRNA uridine 5-carboxymethylaminomethyl modification enzyme MnmG/GidA"/>
    <property type="match status" value="1"/>
</dbReference>
<evidence type="ECO:0000256" key="8">
    <source>
        <dbReference type="ARBA" id="ARBA00023027"/>
    </source>
</evidence>
<organism evidence="13 14">
    <name type="scientific">Bradyrhizobium aeschynomenes</name>
    <dbReference type="NCBI Taxonomy" id="2734909"/>
    <lineage>
        <taxon>Bacteria</taxon>
        <taxon>Pseudomonadati</taxon>
        <taxon>Pseudomonadota</taxon>
        <taxon>Alphaproteobacteria</taxon>
        <taxon>Hyphomicrobiales</taxon>
        <taxon>Nitrobacteraceae</taxon>
        <taxon>Bradyrhizobium</taxon>
    </lineage>
</organism>
<dbReference type="HAMAP" id="MF_00129">
    <property type="entry name" value="MnmG_GidA"/>
    <property type="match status" value="1"/>
</dbReference>
<dbReference type="Pfam" id="PF01134">
    <property type="entry name" value="GIDA"/>
    <property type="match status" value="1"/>
</dbReference>
<dbReference type="SUPFAM" id="SSF51905">
    <property type="entry name" value="FAD/NAD(P)-binding domain"/>
    <property type="match status" value="1"/>
</dbReference>
<dbReference type="InterPro" id="IPR002218">
    <property type="entry name" value="MnmG-rel"/>
</dbReference>
<comment type="subcellular location">
    <subcellularLocation>
        <location evidence="11">Cytoplasm</location>
    </subcellularLocation>
</comment>
<evidence type="ECO:0000256" key="4">
    <source>
        <dbReference type="ARBA" id="ARBA00020461"/>
    </source>
</evidence>
<evidence type="ECO:0000256" key="1">
    <source>
        <dbReference type="ARBA" id="ARBA00001974"/>
    </source>
</evidence>
<dbReference type="InterPro" id="IPR047001">
    <property type="entry name" value="MnmG_C_subdom"/>
</dbReference>
<dbReference type="Gene3D" id="3.50.50.60">
    <property type="entry name" value="FAD/NAD(P)-binding domain"/>
    <property type="match status" value="2"/>
</dbReference>
<dbReference type="InterPro" id="IPR044920">
    <property type="entry name" value="MnmG_C_subdom_sf"/>
</dbReference>
<keyword evidence="11" id="KW-0963">Cytoplasm</keyword>
<dbReference type="InterPro" id="IPR020595">
    <property type="entry name" value="MnmG-rel_CS"/>
</dbReference>
<comment type="cofactor">
    <cofactor evidence="1 11">
        <name>FAD</name>
        <dbReference type="ChEBI" id="CHEBI:57692"/>
    </cofactor>
</comment>
<dbReference type="EMBL" id="JABFDN010000011">
    <property type="protein sequence ID" value="NPU68598.1"/>
    <property type="molecule type" value="Genomic_DNA"/>
</dbReference>
<dbReference type="Gene3D" id="1.10.150.570">
    <property type="entry name" value="GidA associated domain, C-terminal subdomain"/>
    <property type="match status" value="1"/>
</dbReference>
<comment type="function">
    <text evidence="2 11">NAD-binding protein involved in the addition of a carboxymethylaminomethyl (cmnm) group at the wobble position (U34) of certain tRNAs, forming tRNA-cmnm(5)s(2)U34.</text>
</comment>
<dbReference type="PANTHER" id="PTHR11806">
    <property type="entry name" value="GLUCOSE INHIBITED DIVISION PROTEIN A"/>
    <property type="match status" value="1"/>
</dbReference>
<evidence type="ECO:0000256" key="11">
    <source>
        <dbReference type="HAMAP-Rule" id="MF_00129"/>
    </source>
</evidence>
<comment type="subunit">
    <text evidence="9 11">Homodimer. Heterotetramer of two MnmE and two MnmG subunits.</text>
</comment>
<evidence type="ECO:0000256" key="9">
    <source>
        <dbReference type="ARBA" id="ARBA00025948"/>
    </source>
</evidence>
<dbReference type="PROSITE" id="PS01280">
    <property type="entry name" value="GIDA_1"/>
    <property type="match status" value="1"/>
</dbReference>
<dbReference type="RefSeq" id="WP_172113655.1">
    <property type="nucleotide sequence ID" value="NZ_JABFDN010000011.1"/>
</dbReference>
<dbReference type="InterPro" id="IPR036188">
    <property type="entry name" value="FAD/NAD-bd_sf"/>
</dbReference>
<evidence type="ECO:0000256" key="3">
    <source>
        <dbReference type="ARBA" id="ARBA00007653"/>
    </source>
</evidence>
<reference evidence="13" key="1">
    <citation type="submission" date="2020-05" db="EMBL/GenBank/DDBJ databases">
        <title>Nod-independent and nitrogen-fixing Bradyrhizobium aeschynomene sp. nov. isolated from nodules of Aeschynomene indica.</title>
        <authorList>
            <person name="Zhang Z."/>
        </authorList>
    </citation>
    <scope>NUCLEOTIDE SEQUENCE</scope>
    <source>
        <strain evidence="13">83012</strain>
    </source>
</reference>
<evidence type="ECO:0000313" key="14">
    <source>
        <dbReference type="Proteomes" id="UP000886476"/>
    </source>
</evidence>
<dbReference type="NCBIfam" id="TIGR00136">
    <property type="entry name" value="mnmG_gidA"/>
    <property type="match status" value="1"/>
</dbReference>
<dbReference type="InterPro" id="IPR004416">
    <property type="entry name" value="MnmG"/>
</dbReference>
<evidence type="ECO:0000259" key="12">
    <source>
        <dbReference type="SMART" id="SM01228"/>
    </source>
</evidence>
<comment type="similarity">
    <text evidence="3 11">Belongs to the MnmG family.</text>
</comment>
<evidence type="ECO:0000313" key="13">
    <source>
        <dbReference type="EMBL" id="NPU68598.1"/>
    </source>
</evidence>
<accession>A0ABX2CK58</accession>
<feature type="binding site" evidence="11">
    <location>
        <begin position="14"/>
        <end position="19"/>
    </location>
    <ligand>
        <name>FAD</name>
        <dbReference type="ChEBI" id="CHEBI:57692"/>
    </ligand>
</feature>
<evidence type="ECO:0000256" key="5">
    <source>
        <dbReference type="ARBA" id="ARBA00022630"/>
    </source>
</evidence>
<gene>
    <name evidence="11 13" type="primary">mnmG</name>
    <name evidence="11" type="synonym">gidA</name>
    <name evidence="13" type="ORF">HL667_26605</name>
</gene>
<comment type="caution">
    <text evidence="11">Lacks conserved residue(s) required for the propagation of feature annotation.</text>
</comment>
<keyword evidence="14" id="KW-1185">Reference proteome</keyword>
<name>A0ABX2CK58_9BRAD</name>
<dbReference type="InterPro" id="IPR026904">
    <property type="entry name" value="MnmG_C"/>
</dbReference>
<dbReference type="Proteomes" id="UP000886476">
    <property type="component" value="Unassembled WGS sequence"/>
</dbReference>
<comment type="caution">
    <text evidence="13">The sequence shown here is derived from an EMBL/GenBank/DDBJ whole genome shotgun (WGS) entry which is preliminary data.</text>
</comment>
<protein>
    <recommendedName>
        <fullName evidence="4 11">tRNA uridine 5-carboxymethylaminomethyl modification enzyme MnmG</fullName>
    </recommendedName>
    <alternativeName>
        <fullName evidence="10 11">Glucose-inhibited division protein A</fullName>
    </alternativeName>
</protein>
<keyword evidence="8 11" id="KW-0520">NAD</keyword>
<keyword evidence="5 11" id="KW-0285">Flavoprotein</keyword>
<feature type="binding site" evidence="11">
    <location>
        <begin position="273"/>
        <end position="287"/>
    </location>
    <ligand>
        <name>NAD(+)</name>
        <dbReference type="ChEBI" id="CHEBI:57540"/>
    </ligand>
</feature>
<dbReference type="InterPro" id="IPR040131">
    <property type="entry name" value="MnmG_N"/>
</dbReference>
<dbReference type="PRINTS" id="PR00411">
    <property type="entry name" value="PNDRDTASEI"/>
</dbReference>
<evidence type="ECO:0000256" key="6">
    <source>
        <dbReference type="ARBA" id="ARBA00022694"/>
    </source>
</evidence>
<dbReference type="PANTHER" id="PTHR11806:SF0">
    <property type="entry name" value="PROTEIN MTO1 HOMOLOG, MITOCHONDRIAL"/>
    <property type="match status" value="1"/>
</dbReference>